<dbReference type="Proteomes" id="UP000607653">
    <property type="component" value="Unassembled WGS sequence"/>
</dbReference>
<dbReference type="AlphaFoldDB" id="A0A822XD03"/>
<name>A0A822XD03_NELNU</name>
<protein>
    <submittedName>
        <fullName evidence="1">Uncharacterized protein</fullName>
    </submittedName>
</protein>
<reference evidence="1 2" key="1">
    <citation type="journal article" date="2020" name="Mol. Biol. Evol.">
        <title>Distinct Expression and Methylation Patterns for Genes with Different Fates following a Single Whole-Genome Duplication in Flowering Plants.</title>
        <authorList>
            <person name="Shi T."/>
            <person name="Rahmani R.S."/>
            <person name="Gugger P.F."/>
            <person name="Wang M."/>
            <person name="Li H."/>
            <person name="Zhang Y."/>
            <person name="Li Z."/>
            <person name="Wang Q."/>
            <person name="Van de Peer Y."/>
            <person name="Marchal K."/>
            <person name="Chen J."/>
        </authorList>
    </citation>
    <scope>NUCLEOTIDE SEQUENCE [LARGE SCALE GENOMIC DNA]</scope>
    <source>
        <tissue evidence="1">Leaf</tissue>
    </source>
</reference>
<keyword evidence="2" id="KW-1185">Reference proteome</keyword>
<comment type="caution">
    <text evidence="1">The sequence shown here is derived from an EMBL/GenBank/DDBJ whole genome shotgun (WGS) entry which is preliminary data.</text>
</comment>
<dbReference type="EMBL" id="DUZY01000001">
    <property type="protein sequence ID" value="DAD18057.1"/>
    <property type="molecule type" value="Genomic_DNA"/>
</dbReference>
<accession>A0A822XD03</accession>
<evidence type="ECO:0000313" key="2">
    <source>
        <dbReference type="Proteomes" id="UP000607653"/>
    </source>
</evidence>
<proteinExistence type="predicted"/>
<organism evidence="1 2">
    <name type="scientific">Nelumbo nucifera</name>
    <name type="common">Sacred lotus</name>
    <dbReference type="NCBI Taxonomy" id="4432"/>
    <lineage>
        <taxon>Eukaryota</taxon>
        <taxon>Viridiplantae</taxon>
        <taxon>Streptophyta</taxon>
        <taxon>Embryophyta</taxon>
        <taxon>Tracheophyta</taxon>
        <taxon>Spermatophyta</taxon>
        <taxon>Magnoliopsida</taxon>
        <taxon>Proteales</taxon>
        <taxon>Nelumbonaceae</taxon>
        <taxon>Nelumbo</taxon>
    </lineage>
</organism>
<evidence type="ECO:0000313" key="1">
    <source>
        <dbReference type="EMBL" id="DAD18057.1"/>
    </source>
</evidence>
<sequence length="49" mass="5438">MMLGFTNSRVFNAGFSGGGAFGAGFGFRRRPLKEYDEKVLIEIYKSLMA</sequence>
<gene>
    <name evidence="1" type="ORF">HUJ06_019519</name>
</gene>